<evidence type="ECO:0000313" key="9">
    <source>
        <dbReference type="RefSeq" id="XP_013773814.1"/>
    </source>
</evidence>
<evidence type="ECO:0000256" key="2">
    <source>
        <dbReference type="ARBA" id="ARBA00009976"/>
    </source>
</evidence>
<keyword evidence="3" id="KW-0762">Sugar transport</keyword>
<dbReference type="Proteomes" id="UP000694941">
    <property type="component" value="Unplaced"/>
</dbReference>
<evidence type="ECO:0000256" key="1">
    <source>
        <dbReference type="ARBA" id="ARBA00004141"/>
    </source>
</evidence>
<evidence type="ECO:0000256" key="5">
    <source>
        <dbReference type="ARBA" id="ARBA00022989"/>
    </source>
</evidence>
<feature type="transmembrane region" description="Helical" evidence="7">
    <location>
        <begin position="248"/>
        <end position="267"/>
    </location>
</feature>
<feature type="transmembrane region" description="Helical" evidence="7">
    <location>
        <begin position="144"/>
        <end position="162"/>
    </location>
</feature>
<comment type="similarity">
    <text evidence="2">Belongs to the nucleotide-sugar transporter family. SLC35A subfamily.</text>
</comment>
<evidence type="ECO:0000256" key="6">
    <source>
        <dbReference type="ARBA" id="ARBA00023136"/>
    </source>
</evidence>
<keyword evidence="5 7" id="KW-1133">Transmembrane helix</keyword>
<organism evidence="8 9">
    <name type="scientific">Limulus polyphemus</name>
    <name type="common">Atlantic horseshoe crab</name>
    <dbReference type="NCBI Taxonomy" id="6850"/>
    <lineage>
        <taxon>Eukaryota</taxon>
        <taxon>Metazoa</taxon>
        <taxon>Ecdysozoa</taxon>
        <taxon>Arthropoda</taxon>
        <taxon>Chelicerata</taxon>
        <taxon>Merostomata</taxon>
        <taxon>Xiphosura</taxon>
        <taxon>Limulidae</taxon>
        <taxon>Limulus</taxon>
    </lineage>
</organism>
<name>A0ABM1B338_LIMPO</name>
<proteinExistence type="inferred from homology"/>
<evidence type="ECO:0000256" key="7">
    <source>
        <dbReference type="SAM" id="Phobius"/>
    </source>
</evidence>
<keyword evidence="8" id="KW-1185">Reference proteome</keyword>
<dbReference type="InterPro" id="IPR037185">
    <property type="entry name" value="EmrE-like"/>
</dbReference>
<sequence length="345" mass="38645">MLDKEDLAVFHGTSLQRKAEGVLANQLLCVFLLIVDVGKSVLSYAVVYHNGGQYPLPQTVIITVIEALKCLTVTLIHLVKTKSLWNLQPSLLFLFPSLVYAVTNNIFFYALTYVTPAVWIVLIQGKVICTLIIYRLCFRKDVTVAQWVAVVLITFAIALSQFRSLTVEGASVPLVAISLSIINSLLAAVVSVYTEVLFKNDNRRSFWEQQIQLYFFGTLLNLMYVVFFDDVKQKAFSFSLVSSNIKTFLVATVVIATLHGITLATIMRQLDNIVKFYISAVGNVMTAIASTLLFPDKFTLDFVFILSLLILIVAIYLYETKNFDIFGNKESELSQNNNSNNNVSK</sequence>
<gene>
    <name evidence="9" type="primary">LOC106458811</name>
</gene>
<feature type="transmembrane region" description="Helical" evidence="7">
    <location>
        <begin position="300"/>
        <end position="318"/>
    </location>
</feature>
<dbReference type="InterPro" id="IPR007271">
    <property type="entry name" value="Nuc_sug_transpt"/>
</dbReference>
<evidence type="ECO:0000256" key="3">
    <source>
        <dbReference type="ARBA" id="ARBA00022597"/>
    </source>
</evidence>
<feature type="transmembrane region" description="Helical" evidence="7">
    <location>
        <begin position="210"/>
        <end position="228"/>
    </location>
</feature>
<keyword evidence="3" id="KW-0813">Transport</keyword>
<dbReference type="RefSeq" id="XP_013773814.1">
    <property type="nucleotide sequence ID" value="XM_013918360.1"/>
</dbReference>
<feature type="transmembrane region" description="Helical" evidence="7">
    <location>
        <begin position="274"/>
        <end position="294"/>
    </location>
</feature>
<keyword evidence="6 7" id="KW-0472">Membrane</keyword>
<keyword evidence="4 7" id="KW-0812">Transmembrane</keyword>
<dbReference type="Pfam" id="PF04142">
    <property type="entry name" value="Nuc_sug_transp"/>
    <property type="match status" value="1"/>
</dbReference>
<evidence type="ECO:0000256" key="4">
    <source>
        <dbReference type="ARBA" id="ARBA00022692"/>
    </source>
</evidence>
<feature type="transmembrane region" description="Helical" evidence="7">
    <location>
        <begin position="174"/>
        <end position="198"/>
    </location>
</feature>
<feature type="transmembrane region" description="Helical" evidence="7">
    <location>
        <begin position="117"/>
        <end position="137"/>
    </location>
</feature>
<dbReference type="GeneID" id="106458811"/>
<comment type="subcellular location">
    <subcellularLocation>
        <location evidence="1">Membrane</location>
        <topology evidence="1">Multi-pass membrane protein</topology>
    </subcellularLocation>
</comment>
<feature type="transmembrane region" description="Helical" evidence="7">
    <location>
        <begin position="91"/>
        <end position="111"/>
    </location>
</feature>
<evidence type="ECO:0000313" key="8">
    <source>
        <dbReference type="Proteomes" id="UP000694941"/>
    </source>
</evidence>
<feature type="transmembrane region" description="Helical" evidence="7">
    <location>
        <begin position="59"/>
        <end position="79"/>
    </location>
</feature>
<protein>
    <submittedName>
        <fullName evidence="9">CMP-sialic acid transporter 1-like</fullName>
    </submittedName>
</protein>
<dbReference type="PANTHER" id="PTHR10231">
    <property type="entry name" value="NUCLEOTIDE-SUGAR TRANSMEMBRANE TRANSPORTER"/>
    <property type="match status" value="1"/>
</dbReference>
<dbReference type="SUPFAM" id="SSF103481">
    <property type="entry name" value="Multidrug resistance efflux transporter EmrE"/>
    <property type="match status" value="1"/>
</dbReference>
<reference evidence="9" key="1">
    <citation type="submission" date="2025-08" db="UniProtKB">
        <authorList>
            <consortium name="RefSeq"/>
        </authorList>
    </citation>
    <scope>IDENTIFICATION</scope>
    <source>
        <tissue evidence="9">Muscle</tissue>
    </source>
</reference>
<feature type="transmembrane region" description="Helical" evidence="7">
    <location>
        <begin position="27"/>
        <end position="47"/>
    </location>
</feature>
<accession>A0ABM1B338</accession>